<dbReference type="EMBL" id="SRYW01000008">
    <property type="protein sequence ID" value="TGY33962.1"/>
    <property type="molecule type" value="Genomic_DNA"/>
</dbReference>
<organism evidence="2 3">
    <name type="scientific">Stenotrophomonas maltophilia</name>
    <name type="common">Pseudomonas maltophilia</name>
    <name type="synonym">Xanthomonas maltophilia</name>
    <dbReference type="NCBI Taxonomy" id="40324"/>
    <lineage>
        <taxon>Bacteria</taxon>
        <taxon>Pseudomonadati</taxon>
        <taxon>Pseudomonadota</taxon>
        <taxon>Gammaproteobacteria</taxon>
        <taxon>Lysobacterales</taxon>
        <taxon>Lysobacteraceae</taxon>
        <taxon>Stenotrophomonas</taxon>
        <taxon>Stenotrophomonas maltophilia group</taxon>
    </lineage>
</organism>
<protein>
    <recommendedName>
        <fullName evidence="1">Novel toxin 15 domain-containing protein</fullName>
    </recommendedName>
</protein>
<evidence type="ECO:0000259" key="1">
    <source>
        <dbReference type="Pfam" id="PF15604"/>
    </source>
</evidence>
<feature type="domain" description="Novel toxin 15" evidence="1">
    <location>
        <begin position="22"/>
        <end position="83"/>
    </location>
</feature>
<reference evidence="2 3" key="1">
    <citation type="submission" date="2019-04" db="EMBL/GenBank/DDBJ databases">
        <title>Microbes associate with the intestines of laboratory mice.</title>
        <authorList>
            <person name="Navarre W."/>
            <person name="Wong E."/>
            <person name="Huang K."/>
            <person name="Tropini C."/>
            <person name="Ng K."/>
            <person name="Yu B."/>
        </authorList>
    </citation>
    <scope>NUCLEOTIDE SEQUENCE [LARGE SCALE GENOMIC DNA]</scope>
    <source>
        <strain evidence="2 3">NM62_B4-13</strain>
    </source>
</reference>
<dbReference type="AlphaFoldDB" id="A0A4S2CZB1"/>
<comment type="caution">
    <text evidence="2">The sequence shown here is derived from an EMBL/GenBank/DDBJ whole genome shotgun (WGS) entry which is preliminary data.</text>
</comment>
<dbReference type="InterPro" id="IPR028949">
    <property type="entry name" value="Ntox15"/>
</dbReference>
<accession>A0A4S2CZB1</accession>
<evidence type="ECO:0000313" key="2">
    <source>
        <dbReference type="EMBL" id="TGY33962.1"/>
    </source>
</evidence>
<dbReference type="Proteomes" id="UP000306631">
    <property type="component" value="Unassembled WGS sequence"/>
</dbReference>
<evidence type="ECO:0000313" key="3">
    <source>
        <dbReference type="Proteomes" id="UP000306631"/>
    </source>
</evidence>
<proteinExistence type="predicted"/>
<dbReference type="RefSeq" id="WP_136005296.1">
    <property type="nucleotide sequence ID" value="NZ_SRYW01000008.1"/>
</dbReference>
<sequence>MFRKLLSGTSGILQVRDFLGGDRQLKRQEQALNDMSVDEYLEARKAFDPKNRDRTVAEAAGRQYKLFFWNRRRTSEKILESIERRAGEWVPSTQMKQ</sequence>
<name>A0A4S2CZB1_STEMA</name>
<gene>
    <name evidence="2" type="ORF">E5352_11345</name>
</gene>
<dbReference type="Pfam" id="PF15604">
    <property type="entry name" value="Ntox15"/>
    <property type="match status" value="1"/>
</dbReference>